<feature type="domain" description="LIM zinc-binding" evidence="14">
    <location>
        <begin position="286"/>
        <end position="355"/>
    </location>
</feature>
<keyword evidence="8 13" id="KW-0862">Zinc</keyword>
<dbReference type="FunFam" id="2.10.110.10:FF:000042">
    <property type="entry name" value="lipoma-preferred partner isoform X1"/>
    <property type="match status" value="1"/>
</dbReference>
<keyword evidence="16" id="KW-1185">Reference proteome</keyword>
<reference evidence="15" key="1">
    <citation type="submission" date="2021-06" db="EMBL/GenBank/DDBJ databases">
        <authorList>
            <person name="Hodson N. C."/>
            <person name="Mongue J. A."/>
            <person name="Jaron S. K."/>
        </authorList>
    </citation>
    <scope>NUCLEOTIDE SEQUENCE</scope>
</reference>
<dbReference type="FunFam" id="2.10.110.10:FF:000027">
    <property type="entry name" value="lipoma-preferred partner isoform X1"/>
    <property type="match status" value="1"/>
</dbReference>
<dbReference type="InterPro" id="IPR001781">
    <property type="entry name" value="Znf_LIM"/>
</dbReference>
<name>A0A8J2KZE5_9HEXA</name>
<comment type="similarity">
    <text evidence="4">Belongs to the zyxin/ajuba family.</text>
</comment>
<evidence type="ECO:0000256" key="7">
    <source>
        <dbReference type="ARBA" id="ARBA00022737"/>
    </source>
</evidence>
<dbReference type="Proteomes" id="UP000708208">
    <property type="component" value="Unassembled WGS sequence"/>
</dbReference>
<dbReference type="GO" id="GO:0005737">
    <property type="term" value="C:cytoplasm"/>
    <property type="evidence" value="ECO:0007669"/>
    <property type="project" value="UniProtKB-SubCell"/>
</dbReference>
<keyword evidence="12" id="KW-0539">Nucleus</keyword>
<evidence type="ECO:0000256" key="10">
    <source>
        <dbReference type="ARBA" id="ARBA00022949"/>
    </source>
</evidence>
<evidence type="ECO:0000256" key="12">
    <source>
        <dbReference type="ARBA" id="ARBA00023242"/>
    </source>
</evidence>
<feature type="domain" description="LIM zinc-binding" evidence="14">
    <location>
        <begin position="164"/>
        <end position="224"/>
    </location>
</feature>
<evidence type="ECO:0000259" key="14">
    <source>
        <dbReference type="PROSITE" id="PS50023"/>
    </source>
</evidence>
<evidence type="ECO:0000256" key="13">
    <source>
        <dbReference type="PROSITE-ProRule" id="PRU00125"/>
    </source>
</evidence>
<dbReference type="PANTHER" id="PTHR24207:SF2">
    <property type="entry name" value="ZYX102 PROTEIN"/>
    <property type="match status" value="1"/>
</dbReference>
<dbReference type="OrthoDB" id="25414at2759"/>
<dbReference type="FunFam" id="2.10.110.10:FF:000047">
    <property type="entry name" value="lipoma-preferred partner isoform X1"/>
    <property type="match status" value="1"/>
</dbReference>
<evidence type="ECO:0000256" key="2">
    <source>
        <dbReference type="ARBA" id="ARBA00004282"/>
    </source>
</evidence>
<dbReference type="PANTHER" id="PTHR24207">
    <property type="entry name" value="ZYX102 PROTEIN"/>
    <property type="match status" value="1"/>
</dbReference>
<sequence length="358" mass="40160">MAVTYIIIIGGRILNKTEIDPEVMAEPMQEKKRSLVNPMGVPSIDMIPPPSPVSSSYSELRGTINSTPWTSNYGQSTADYQRYVCPSSYSQTSSSSAMESLYEPIVPRTESQMSMHLSNKKGDSLKRQNFENNYKSDALAKEAEIDELTDLLMNSLRKNDVFFGICSRCGEQVVGEGTGCTAMGQIFHIACFTCRVCDCSLQGKSFFYHVDGKPYCEKDYMSRLEKCCVCGDPVLDRILRANGKPYHPKCFTCVICSKSLEGIQFTIDAANQIYCIEDFHRKFAPRCSVCQKPIMPEHGKEETVRVVALDRSFHVNCYKCEDCGLLLRSEAEGRGCYPLDGHVLCKSCNAKRVRDMKI</sequence>
<proteinExistence type="inferred from homology"/>
<evidence type="ECO:0000256" key="5">
    <source>
        <dbReference type="ARBA" id="ARBA00022490"/>
    </source>
</evidence>
<evidence type="ECO:0000256" key="6">
    <source>
        <dbReference type="ARBA" id="ARBA00022723"/>
    </source>
</evidence>
<dbReference type="GO" id="GO:0098609">
    <property type="term" value="P:cell-cell adhesion"/>
    <property type="evidence" value="ECO:0007669"/>
    <property type="project" value="TreeGrafter"/>
</dbReference>
<dbReference type="EMBL" id="CAJVCH010275270">
    <property type="protein sequence ID" value="CAG7734726.1"/>
    <property type="molecule type" value="Genomic_DNA"/>
</dbReference>
<dbReference type="GO" id="GO:0046872">
    <property type="term" value="F:metal ion binding"/>
    <property type="evidence" value="ECO:0007669"/>
    <property type="project" value="UniProtKB-KW"/>
</dbReference>
<keyword evidence="6 13" id="KW-0479">Metal-binding</keyword>
<evidence type="ECO:0000256" key="4">
    <source>
        <dbReference type="ARBA" id="ARBA00009611"/>
    </source>
</evidence>
<organism evidence="15 16">
    <name type="scientific">Allacma fusca</name>
    <dbReference type="NCBI Taxonomy" id="39272"/>
    <lineage>
        <taxon>Eukaryota</taxon>
        <taxon>Metazoa</taxon>
        <taxon>Ecdysozoa</taxon>
        <taxon>Arthropoda</taxon>
        <taxon>Hexapoda</taxon>
        <taxon>Collembola</taxon>
        <taxon>Symphypleona</taxon>
        <taxon>Sminthuridae</taxon>
        <taxon>Allacma</taxon>
    </lineage>
</organism>
<dbReference type="Pfam" id="PF00412">
    <property type="entry name" value="LIM"/>
    <property type="match status" value="3"/>
</dbReference>
<evidence type="ECO:0000313" key="15">
    <source>
        <dbReference type="EMBL" id="CAG7734726.1"/>
    </source>
</evidence>
<feature type="domain" description="LIM zinc-binding" evidence="14">
    <location>
        <begin position="225"/>
        <end position="285"/>
    </location>
</feature>
<evidence type="ECO:0000256" key="9">
    <source>
        <dbReference type="ARBA" id="ARBA00022889"/>
    </source>
</evidence>
<evidence type="ECO:0000256" key="11">
    <source>
        <dbReference type="ARBA" id="ARBA00023038"/>
    </source>
</evidence>
<keyword evidence="10" id="KW-0965">Cell junction</keyword>
<accession>A0A8J2KZE5</accession>
<keyword evidence="11 13" id="KW-0440">LIM domain</keyword>
<evidence type="ECO:0000256" key="8">
    <source>
        <dbReference type="ARBA" id="ARBA00022833"/>
    </source>
</evidence>
<dbReference type="AlphaFoldDB" id="A0A8J2KZE5"/>
<evidence type="ECO:0000313" key="16">
    <source>
        <dbReference type="Proteomes" id="UP000708208"/>
    </source>
</evidence>
<keyword evidence="9" id="KW-0130">Cell adhesion</keyword>
<dbReference type="GO" id="GO:0005634">
    <property type="term" value="C:nucleus"/>
    <property type="evidence" value="ECO:0007669"/>
    <property type="project" value="UniProtKB-SubCell"/>
</dbReference>
<protein>
    <recommendedName>
        <fullName evidence="14">LIM zinc-binding domain-containing protein</fullName>
    </recommendedName>
</protein>
<dbReference type="GO" id="GO:0001725">
    <property type="term" value="C:stress fiber"/>
    <property type="evidence" value="ECO:0007669"/>
    <property type="project" value="TreeGrafter"/>
</dbReference>
<comment type="subcellular location">
    <subcellularLocation>
        <location evidence="2">Cell junction</location>
    </subcellularLocation>
    <subcellularLocation>
        <location evidence="3">Cytoplasm</location>
    </subcellularLocation>
    <subcellularLocation>
        <location evidence="1">Nucleus</location>
    </subcellularLocation>
</comment>
<comment type="caution">
    <text evidence="15">The sequence shown here is derived from an EMBL/GenBank/DDBJ whole genome shotgun (WGS) entry which is preliminary data.</text>
</comment>
<keyword evidence="5" id="KW-0963">Cytoplasm</keyword>
<keyword evidence="7" id="KW-0677">Repeat</keyword>
<evidence type="ECO:0000256" key="3">
    <source>
        <dbReference type="ARBA" id="ARBA00004496"/>
    </source>
</evidence>
<dbReference type="GO" id="GO:0005925">
    <property type="term" value="C:focal adhesion"/>
    <property type="evidence" value="ECO:0007669"/>
    <property type="project" value="TreeGrafter"/>
</dbReference>
<dbReference type="SMART" id="SM00132">
    <property type="entry name" value="LIM"/>
    <property type="match status" value="3"/>
</dbReference>
<dbReference type="PROSITE" id="PS00478">
    <property type="entry name" value="LIM_DOMAIN_1"/>
    <property type="match status" value="1"/>
</dbReference>
<evidence type="ECO:0000256" key="1">
    <source>
        <dbReference type="ARBA" id="ARBA00004123"/>
    </source>
</evidence>
<gene>
    <name evidence="15" type="ORF">AFUS01_LOCUS23101</name>
</gene>
<dbReference type="PROSITE" id="PS50023">
    <property type="entry name" value="LIM_DOMAIN_2"/>
    <property type="match status" value="3"/>
</dbReference>